<organism evidence="1 2">
    <name type="scientific">Streptosporangium subroseum</name>
    <dbReference type="NCBI Taxonomy" id="106412"/>
    <lineage>
        <taxon>Bacteria</taxon>
        <taxon>Bacillati</taxon>
        <taxon>Actinomycetota</taxon>
        <taxon>Actinomycetes</taxon>
        <taxon>Streptosporangiales</taxon>
        <taxon>Streptosporangiaceae</taxon>
        <taxon>Streptosporangium</taxon>
    </lineage>
</organism>
<gene>
    <name evidence="1" type="ORF">SAMN05216276_100970</name>
</gene>
<dbReference type="EMBL" id="FZOD01000009">
    <property type="protein sequence ID" value="SNS42194.1"/>
    <property type="molecule type" value="Genomic_DNA"/>
</dbReference>
<dbReference type="Proteomes" id="UP000198282">
    <property type="component" value="Unassembled WGS sequence"/>
</dbReference>
<keyword evidence="2" id="KW-1185">Reference proteome</keyword>
<proteinExistence type="predicted"/>
<name>A0A239EE63_9ACTN</name>
<protein>
    <submittedName>
        <fullName evidence="1">Uncharacterized protein</fullName>
    </submittedName>
</protein>
<evidence type="ECO:0000313" key="2">
    <source>
        <dbReference type="Proteomes" id="UP000198282"/>
    </source>
</evidence>
<dbReference type="AlphaFoldDB" id="A0A239EE63"/>
<accession>A0A239EE63</accession>
<reference evidence="1 2" key="1">
    <citation type="submission" date="2017-06" db="EMBL/GenBank/DDBJ databases">
        <authorList>
            <person name="Kim H.J."/>
            <person name="Triplett B.A."/>
        </authorList>
    </citation>
    <scope>NUCLEOTIDE SEQUENCE [LARGE SCALE GENOMIC DNA]</scope>
    <source>
        <strain evidence="1 2">CGMCC 4.2132</strain>
    </source>
</reference>
<sequence length="116" mass="12585">MSKRVAMARHPLELGETPLDQVAVFVGDRVEGERTTFLAAFALAVGDLVFAFGDDRLDAAPSQVQAETTSSPVRTCSEPPRLTEHAANVARLVSCLTPEERQALDRSLRSLLHAID</sequence>
<dbReference type="RefSeq" id="WP_245878269.1">
    <property type="nucleotide sequence ID" value="NZ_FZOD01000009.1"/>
</dbReference>
<evidence type="ECO:0000313" key="1">
    <source>
        <dbReference type="EMBL" id="SNS42194.1"/>
    </source>
</evidence>